<dbReference type="PANTHER" id="PTHR43163:SF7">
    <property type="entry name" value="DIPEPTIDE-TRANSPORT INTEGRAL MEMBRANE PROTEIN ABC TRANSPORTER DPPB-RELATED"/>
    <property type="match status" value="1"/>
</dbReference>
<gene>
    <name evidence="9" type="ORF">LZ495_37875</name>
</gene>
<organism evidence="9 10">
    <name type="scientific">Yinghuangia soli</name>
    <dbReference type="NCBI Taxonomy" id="2908204"/>
    <lineage>
        <taxon>Bacteria</taxon>
        <taxon>Bacillati</taxon>
        <taxon>Actinomycetota</taxon>
        <taxon>Actinomycetes</taxon>
        <taxon>Kitasatosporales</taxon>
        <taxon>Streptomycetaceae</taxon>
        <taxon>Yinghuangia</taxon>
    </lineage>
</organism>
<evidence type="ECO:0000256" key="7">
    <source>
        <dbReference type="RuleBase" id="RU363032"/>
    </source>
</evidence>
<evidence type="ECO:0000256" key="2">
    <source>
        <dbReference type="ARBA" id="ARBA00022448"/>
    </source>
</evidence>
<dbReference type="InterPro" id="IPR000515">
    <property type="entry name" value="MetI-like"/>
</dbReference>
<keyword evidence="6 7" id="KW-0472">Membrane</keyword>
<dbReference type="Pfam" id="PF19300">
    <property type="entry name" value="BPD_transp_1_N"/>
    <property type="match status" value="1"/>
</dbReference>
<evidence type="ECO:0000256" key="5">
    <source>
        <dbReference type="ARBA" id="ARBA00022989"/>
    </source>
</evidence>
<keyword evidence="5 7" id="KW-1133">Transmembrane helix</keyword>
<keyword evidence="3" id="KW-1003">Cell membrane</keyword>
<sequence>MGRYVVRRLLQMIPVFLGTTFLIYFMVYQLGGDPISAMFGDKAADPVFVRQMREEYHLNDPLIVQYWYYLTGLLTGDFGTSFSGIPVADELKRAFPISIRLALIAFAIEIVVGVGAGLLAGLRRGKFADSVVLVTTLIVISIPVFVLGYVVQYWLGLKWQLFPATATPGDPTWEDLILPGIVLGSLSLAFVARLTRTSIAENMRADFVRTATAKGLPRRRVVTVHLLRNSLIPVVTFLGADLGALMAGAIVTEGIFNVDGVGRLIYLAVTKHENATVVGAVAALVIVYLVMNLIVDLLYAVLDPRIRYA</sequence>
<feature type="domain" description="ABC transmembrane type-1" evidence="8">
    <location>
        <begin position="95"/>
        <end position="299"/>
    </location>
</feature>
<dbReference type="AlphaFoldDB" id="A0AA41Q7C6"/>
<dbReference type="PROSITE" id="PS50928">
    <property type="entry name" value="ABC_TM1"/>
    <property type="match status" value="1"/>
</dbReference>
<dbReference type="Gene3D" id="1.10.3720.10">
    <property type="entry name" value="MetI-like"/>
    <property type="match status" value="1"/>
</dbReference>
<dbReference type="GO" id="GO:0055085">
    <property type="term" value="P:transmembrane transport"/>
    <property type="evidence" value="ECO:0007669"/>
    <property type="project" value="InterPro"/>
</dbReference>
<dbReference type="SUPFAM" id="SSF161098">
    <property type="entry name" value="MetI-like"/>
    <property type="match status" value="1"/>
</dbReference>
<evidence type="ECO:0000256" key="1">
    <source>
        <dbReference type="ARBA" id="ARBA00004651"/>
    </source>
</evidence>
<feature type="transmembrane region" description="Helical" evidence="7">
    <location>
        <begin position="176"/>
        <end position="194"/>
    </location>
</feature>
<evidence type="ECO:0000256" key="3">
    <source>
        <dbReference type="ARBA" id="ARBA00022475"/>
    </source>
</evidence>
<feature type="transmembrane region" description="Helical" evidence="7">
    <location>
        <begin position="276"/>
        <end position="302"/>
    </location>
</feature>
<comment type="subcellular location">
    <subcellularLocation>
        <location evidence="1 7">Cell membrane</location>
        <topology evidence="1 7">Multi-pass membrane protein</topology>
    </subcellularLocation>
</comment>
<dbReference type="CDD" id="cd06261">
    <property type="entry name" value="TM_PBP2"/>
    <property type="match status" value="1"/>
</dbReference>
<comment type="caution">
    <text evidence="9">The sequence shown here is derived from an EMBL/GenBank/DDBJ whole genome shotgun (WGS) entry which is preliminary data.</text>
</comment>
<keyword evidence="10" id="KW-1185">Reference proteome</keyword>
<feature type="transmembrane region" description="Helical" evidence="7">
    <location>
        <begin position="234"/>
        <end position="256"/>
    </location>
</feature>
<protein>
    <submittedName>
        <fullName evidence="9">ABC transporter permease</fullName>
    </submittedName>
</protein>
<dbReference type="GO" id="GO:0005886">
    <property type="term" value="C:plasma membrane"/>
    <property type="evidence" value="ECO:0007669"/>
    <property type="project" value="UniProtKB-SubCell"/>
</dbReference>
<comment type="similarity">
    <text evidence="7">Belongs to the binding-protein-dependent transport system permease family.</text>
</comment>
<dbReference type="PANTHER" id="PTHR43163">
    <property type="entry name" value="DIPEPTIDE TRANSPORT SYSTEM PERMEASE PROTEIN DPPB-RELATED"/>
    <property type="match status" value="1"/>
</dbReference>
<keyword evidence="2 7" id="KW-0813">Transport</keyword>
<feature type="transmembrane region" description="Helical" evidence="7">
    <location>
        <begin position="131"/>
        <end position="156"/>
    </location>
</feature>
<feature type="transmembrane region" description="Helical" evidence="7">
    <location>
        <begin position="97"/>
        <end position="119"/>
    </location>
</feature>
<feature type="transmembrane region" description="Helical" evidence="7">
    <location>
        <begin position="12"/>
        <end position="31"/>
    </location>
</feature>
<dbReference type="Pfam" id="PF00528">
    <property type="entry name" value="BPD_transp_1"/>
    <property type="match status" value="1"/>
</dbReference>
<keyword evidence="4 7" id="KW-0812">Transmembrane</keyword>
<evidence type="ECO:0000256" key="6">
    <source>
        <dbReference type="ARBA" id="ARBA00023136"/>
    </source>
</evidence>
<evidence type="ECO:0000259" key="8">
    <source>
        <dbReference type="PROSITE" id="PS50928"/>
    </source>
</evidence>
<dbReference type="EMBL" id="JAKFHA010000041">
    <property type="protein sequence ID" value="MCF2532954.1"/>
    <property type="molecule type" value="Genomic_DNA"/>
</dbReference>
<dbReference type="Proteomes" id="UP001165378">
    <property type="component" value="Unassembled WGS sequence"/>
</dbReference>
<proteinExistence type="inferred from homology"/>
<evidence type="ECO:0000313" key="9">
    <source>
        <dbReference type="EMBL" id="MCF2532954.1"/>
    </source>
</evidence>
<reference evidence="9" key="1">
    <citation type="submission" date="2022-01" db="EMBL/GenBank/DDBJ databases">
        <title>Genome-Based Taxonomic Classification of the Phylum Actinobacteria.</title>
        <authorList>
            <person name="Gao Y."/>
        </authorList>
    </citation>
    <scope>NUCLEOTIDE SEQUENCE</scope>
    <source>
        <strain evidence="9">KLBMP 8922</strain>
    </source>
</reference>
<dbReference type="InterPro" id="IPR035906">
    <property type="entry name" value="MetI-like_sf"/>
</dbReference>
<name>A0AA41Q7C6_9ACTN</name>
<evidence type="ECO:0000313" key="10">
    <source>
        <dbReference type="Proteomes" id="UP001165378"/>
    </source>
</evidence>
<dbReference type="InterPro" id="IPR045621">
    <property type="entry name" value="BPD_transp_1_N"/>
</dbReference>
<evidence type="ECO:0000256" key="4">
    <source>
        <dbReference type="ARBA" id="ARBA00022692"/>
    </source>
</evidence>
<dbReference type="RefSeq" id="WP_235057725.1">
    <property type="nucleotide sequence ID" value="NZ_JAKFHA010000041.1"/>
</dbReference>
<accession>A0AA41Q7C6</accession>